<keyword evidence="1" id="KW-0812">Transmembrane</keyword>
<keyword evidence="4" id="KW-1185">Reference proteome</keyword>
<protein>
    <recommendedName>
        <fullName evidence="2">Acyltransferase 3 domain-containing protein</fullName>
    </recommendedName>
</protein>
<feature type="domain" description="Acyltransferase 3" evidence="2">
    <location>
        <begin position="59"/>
        <end position="415"/>
    </location>
</feature>
<dbReference type="RefSeq" id="XP_018002705.1">
    <property type="nucleotide sequence ID" value="XM_018141627.1"/>
</dbReference>
<feature type="transmembrane region" description="Helical" evidence="1">
    <location>
        <begin position="165"/>
        <end position="184"/>
    </location>
</feature>
<reference evidence="3 4" key="1">
    <citation type="submission" date="2015-06" db="EMBL/GenBank/DDBJ databases">
        <title>Draft genome of the ant-associated black yeast Phialophora attae CBS 131958.</title>
        <authorList>
            <person name="Moreno L.F."/>
            <person name="Stielow B.J."/>
            <person name="de Hoog S."/>
            <person name="Vicente V.A."/>
            <person name="Weiss V.A."/>
            <person name="de Vries M."/>
            <person name="Cruz L.M."/>
            <person name="Souza E.M."/>
        </authorList>
    </citation>
    <scope>NUCLEOTIDE SEQUENCE [LARGE SCALE GENOMIC DNA]</scope>
    <source>
        <strain evidence="3 4">CBS 131958</strain>
    </source>
</reference>
<keyword evidence="1" id="KW-0472">Membrane</keyword>
<evidence type="ECO:0000259" key="2">
    <source>
        <dbReference type="Pfam" id="PF01757"/>
    </source>
</evidence>
<dbReference type="Proteomes" id="UP000038010">
    <property type="component" value="Unassembled WGS sequence"/>
</dbReference>
<dbReference type="OrthoDB" id="5819582at2759"/>
<dbReference type="PANTHER" id="PTHR23028">
    <property type="entry name" value="ACETYLTRANSFERASE"/>
    <property type="match status" value="1"/>
</dbReference>
<dbReference type="Pfam" id="PF01757">
    <property type="entry name" value="Acyl_transf_3"/>
    <property type="match status" value="1"/>
</dbReference>
<dbReference type="EMBL" id="LFJN01000006">
    <property type="protein sequence ID" value="KPI42742.1"/>
    <property type="molecule type" value="Genomic_DNA"/>
</dbReference>
<sequence length="463" mass="51882">MEMIRPRWLRDAEDAEGLLTTEKTARHSILNASRSLFNFEYSNIKSPFAQPASLHETSYLDGLRGVACLFVVFHHVTTGFYPWLEMGYGAPDGSLNPGGEPLPNHAFLSLPFLRITHAGGAMVGIFFTISGYVLSIKSVKLARADNITSLYESLSGSTFRRGPRLYFPMITASLIAMIAAQLGLCRPYFYLWHYSVADGIFSQLQTWFLINLRSISYYSGGNGWEPVLWTIPVDRPVSKAAVGFPRGMMIFWMWYQNVAEWLFTAGMLCAEVHFWHTSNSIKLAADSPRRHVVREVGLSAIFVVNLYLLGTPDPGHGQTESYGYQSLTTTFTLPQYRGWAPMSSDSFWPCMSAISMVLLLDFAGPASYLQRLFCTGISQWLGKVSFSMYLWHHFVMQVVYSPVLKAVTDVYGISDPWLPSYQSGAAVIGVGLLWLPVLACVSEASTRTLDVWGIKLAKLIMRW</sequence>
<dbReference type="InterPro" id="IPR050879">
    <property type="entry name" value="Acyltransferase_3"/>
</dbReference>
<dbReference type="PANTHER" id="PTHR23028:SF134">
    <property type="entry name" value="PUTATIVE (AFU_ORTHOLOGUE AFUA_4G08520)-RELATED"/>
    <property type="match status" value="1"/>
</dbReference>
<accession>A0A0N1H7W3</accession>
<dbReference type="VEuPathDB" id="FungiDB:AB675_1717"/>
<evidence type="ECO:0000313" key="3">
    <source>
        <dbReference type="EMBL" id="KPI42742.1"/>
    </source>
</evidence>
<dbReference type="InterPro" id="IPR002656">
    <property type="entry name" value="Acyl_transf_3_dom"/>
</dbReference>
<dbReference type="GO" id="GO:0016747">
    <property type="term" value="F:acyltransferase activity, transferring groups other than amino-acyl groups"/>
    <property type="evidence" value="ECO:0007669"/>
    <property type="project" value="InterPro"/>
</dbReference>
<keyword evidence="1" id="KW-1133">Transmembrane helix</keyword>
<dbReference type="GeneID" id="28733507"/>
<feature type="transmembrane region" description="Helical" evidence="1">
    <location>
        <begin position="63"/>
        <end position="84"/>
    </location>
</feature>
<evidence type="ECO:0000256" key="1">
    <source>
        <dbReference type="SAM" id="Phobius"/>
    </source>
</evidence>
<proteinExistence type="predicted"/>
<organism evidence="3 4">
    <name type="scientific">Cyphellophora attinorum</name>
    <dbReference type="NCBI Taxonomy" id="1664694"/>
    <lineage>
        <taxon>Eukaryota</taxon>
        <taxon>Fungi</taxon>
        <taxon>Dikarya</taxon>
        <taxon>Ascomycota</taxon>
        <taxon>Pezizomycotina</taxon>
        <taxon>Eurotiomycetes</taxon>
        <taxon>Chaetothyriomycetidae</taxon>
        <taxon>Chaetothyriales</taxon>
        <taxon>Cyphellophoraceae</taxon>
        <taxon>Cyphellophora</taxon>
    </lineage>
</organism>
<evidence type="ECO:0000313" key="4">
    <source>
        <dbReference type="Proteomes" id="UP000038010"/>
    </source>
</evidence>
<comment type="caution">
    <text evidence="3">The sequence shown here is derived from an EMBL/GenBank/DDBJ whole genome shotgun (WGS) entry which is preliminary data.</text>
</comment>
<name>A0A0N1H7W3_9EURO</name>
<dbReference type="STRING" id="1664694.A0A0N1H7W3"/>
<feature type="transmembrane region" description="Helical" evidence="1">
    <location>
        <begin position="112"/>
        <end position="134"/>
    </location>
</feature>
<dbReference type="AlphaFoldDB" id="A0A0N1H7W3"/>
<gene>
    <name evidence="3" type="ORF">AB675_1717</name>
</gene>